<evidence type="ECO:0000256" key="4">
    <source>
        <dbReference type="ARBA" id="ARBA00022777"/>
    </source>
</evidence>
<dbReference type="Gene3D" id="3.30.200.20">
    <property type="entry name" value="Phosphorylase Kinase, domain 1"/>
    <property type="match status" value="1"/>
</dbReference>
<evidence type="ECO:0000259" key="7">
    <source>
        <dbReference type="PROSITE" id="PS50011"/>
    </source>
</evidence>
<feature type="region of interest" description="Disordered" evidence="6">
    <location>
        <begin position="780"/>
        <end position="832"/>
    </location>
</feature>
<dbReference type="InterPro" id="IPR011009">
    <property type="entry name" value="Kinase-like_dom_sf"/>
</dbReference>
<keyword evidence="4" id="KW-0418">Kinase</keyword>
<dbReference type="EMBL" id="ASRX01000045">
    <property type="protein sequence ID" value="EYF03529.1"/>
    <property type="molecule type" value="Genomic_DNA"/>
</dbReference>
<evidence type="ECO:0000313" key="9">
    <source>
        <dbReference type="Proteomes" id="UP000019678"/>
    </source>
</evidence>
<dbReference type="GO" id="GO:0004674">
    <property type="term" value="F:protein serine/threonine kinase activity"/>
    <property type="evidence" value="ECO:0007669"/>
    <property type="project" value="UniProtKB-EC"/>
</dbReference>
<evidence type="ECO:0000256" key="5">
    <source>
        <dbReference type="ARBA" id="ARBA00022840"/>
    </source>
</evidence>
<keyword evidence="2" id="KW-0808">Transferase</keyword>
<feature type="region of interest" description="Disordered" evidence="6">
    <location>
        <begin position="718"/>
        <end position="742"/>
    </location>
</feature>
<evidence type="ECO:0000256" key="2">
    <source>
        <dbReference type="ARBA" id="ARBA00022679"/>
    </source>
</evidence>
<dbReference type="InterPro" id="IPR050660">
    <property type="entry name" value="NEK_Ser/Thr_kinase"/>
</dbReference>
<organism evidence="8 9">
    <name type="scientific">Chondromyces apiculatus DSM 436</name>
    <dbReference type="NCBI Taxonomy" id="1192034"/>
    <lineage>
        <taxon>Bacteria</taxon>
        <taxon>Pseudomonadati</taxon>
        <taxon>Myxococcota</taxon>
        <taxon>Polyangia</taxon>
        <taxon>Polyangiales</taxon>
        <taxon>Polyangiaceae</taxon>
        <taxon>Chondromyces</taxon>
    </lineage>
</organism>
<keyword evidence="5" id="KW-0067">ATP-binding</keyword>
<evidence type="ECO:0000313" key="8">
    <source>
        <dbReference type="EMBL" id="EYF03529.1"/>
    </source>
</evidence>
<feature type="compositionally biased region" description="Pro residues" evidence="6">
    <location>
        <begin position="439"/>
        <end position="456"/>
    </location>
</feature>
<dbReference type="SUPFAM" id="SSF56112">
    <property type="entry name" value="Protein kinase-like (PK-like)"/>
    <property type="match status" value="1"/>
</dbReference>
<feature type="domain" description="Protein kinase" evidence="7">
    <location>
        <begin position="58"/>
        <end position="332"/>
    </location>
</feature>
<dbReference type="AlphaFoldDB" id="A0A017T2S1"/>
<accession>A0A017T2S1</accession>
<feature type="compositionally biased region" description="Low complexity" evidence="6">
    <location>
        <begin position="782"/>
        <end position="795"/>
    </location>
</feature>
<dbReference type="Pfam" id="PF00069">
    <property type="entry name" value="Pkinase"/>
    <property type="match status" value="1"/>
</dbReference>
<dbReference type="InterPro" id="IPR008266">
    <property type="entry name" value="Tyr_kinase_AS"/>
</dbReference>
<dbReference type="STRING" id="1192034.CAP_5513"/>
<comment type="caution">
    <text evidence="8">The sequence shown here is derived from an EMBL/GenBank/DDBJ whole genome shotgun (WGS) entry which is preliminary data.</text>
</comment>
<dbReference type="InterPro" id="IPR000719">
    <property type="entry name" value="Prot_kinase_dom"/>
</dbReference>
<dbReference type="PROSITE" id="PS00109">
    <property type="entry name" value="PROTEIN_KINASE_TYR"/>
    <property type="match status" value="1"/>
</dbReference>
<dbReference type="GO" id="GO:0005524">
    <property type="term" value="F:ATP binding"/>
    <property type="evidence" value="ECO:0007669"/>
    <property type="project" value="UniProtKB-KW"/>
</dbReference>
<dbReference type="EC" id="2.7.11.1" evidence="1"/>
<keyword evidence="3" id="KW-0547">Nucleotide-binding</keyword>
<name>A0A017T2S1_9BACT</name>
<feature type="region of interest" description="Disordered" evidence="6">
    <location>
        <begin position="1"/>
        <end position="48"/>
    </location>
</feature>
<evidence type="ECO:0000256" key="6">
    <source>
        <dbReference type="SAM" id="MobiDB-lite"/>
    </source>
</evidence>
<protein>
    <recommendedName>
        <fullName evidence="1">non-specific serine/threonine protein kinase</fullName>
        <ecNumber evidence="1">2.7.11.1</ecNumber>
    </recommendedName>
</protein>
<proteinExistence type="predicted"/>
<dbReference type="Proteomes" id="UP000019678">
    <property type="component" value="Unassembled WGS sequence"/>
</dbReference>
<gene>
    <name evidence="8" type="ORF">CAP_5513</name>
</gene>
<sequence length="832" mass="86546">MTPIVPSSRRNAPPLAGDRQARGWRQGSRPEASAPSLRLSGQAPRPVGAGEFKGSSRYELLLKLASGGSASVYVGRVTGSAGFSRLVAVKRAHPHLSHDPAVRKMMGTEARLASGLNHANVVAVQDVERVGSELLLILDYVEGASLSELLSAGTHADKPLPARVAMRIAIDACTGLAAVHEIEGRDGMPIGFLHRDVSPQNILVGLDGTTRITDFGLAKHICNDASKASGMLQGKLAYLAPEIIDRATFSVQSDLFAMAVVVWESMARRRLFQGDTWADTVRKVGLVQPPPLSAIVPGLDTRIDRIMARALDKEAAQRHATVRAFVQELEALGAERHLIATNSEVSAYVESVVGESLRRRRALIRPFQPVDGEELMTTQDFHALPCPLRSSGEAPAIPPRPTPPPVFARAAASHVAEVQPPSSGITPPSAPAFGHLPRTTPPPARGPLPRTTPPPALGSLPRTTPPPSLGPLPHTTPPPAPDMPQAPWRTAPPLSTLPSWAPPSPAGTIKPRRELATSPLSMSVLSAIPRAPALPDDLLGAIPVVAELDDEESTMNTTPLPAMQVPVLAAPLPPAPPPRHEVPLFPAGHRSRQHAPPAVVSGSLLRRPLRQASPPQDVDAWASIEVEEDLAEDMDEDDLKATAVQQSPWATSSSDPLSPWVPPTVPPARPRAARRGAGAIIAASVTMVVGAGLAMAALHGPLDLRALPGWAAQLAGGRGGMTEQGVQQPGAGAPAAAGRPASAGAPVAAKSAARVEQGQAGAVRNGAAAAGKQGALVPQGGVAAAPTAPTPVLTPEGLPDAVPGATRKNTSSGRAGRALTPDALPDVKRRGR</sequence>
<keyword evidence="9" id="KW-1185">Reference proteome</keyword>
<evidence type="ECO:0000256" key="3">
    <source>
        <dbReference type="ARBA" id="ARBA00022741"/>
    </source>
</evidence>
<dbReference type="PANTHER" id="PTHR43671">
    <property type="entry name" value="SERINE/THREONINE-PROTEIN KINASE NEK"/>
    <property type="match status" value="1"/>
</dbReference>
<feature type="region of interest" description="Disordered" evidence="6">
    <location>
        <begin position="384"/>
        <end position="511"/>
    </location>
</feature>
<feature type="compositionally biased region" description="Pro residues" evidence="6">
    <location>
        <begin position="396"/>
        <end position="406"/>
    </location>
</feature>
<dbReference type="RefSeq" id="WP_052375963.1">
    <property type="nucleotide sequence ID" value="NZ_ASRX01000045.1"/>
</dbReference>
<feature type="compositionally biased region" description="Low complexity" evidence="6">
    <location>
        <begin position="729"/>
        <end position="742"/>
    </location>
</feature>
<dbReference type="OrthoDB" id="6180290at2"/>
<feature type="compositionally biased region" description="Pro residues" evidence="6">
    <location>
        <begin position="463"/>
        <end position="484"/>
    </location>
</feature>
<dbReference type="CDD" id="cd14014">
    <property type="entry name" value="STKc_PknB_like"/>
    <property type="match status" value="1"/>
</dbReference>
<dbReference type="PANTHER" id="PTHR43671:SF13">
    <property type="entry name" value="SERINE_THREONINE-PROTEIN KINASE NEK2"/>
    <property type="match status" value="1"/>
</dbReference>
<reference evidence="8 9" key="1">
    <citation type="submission" date="2013-05" db="EMBL/GenBank/DDBJ databases">
        <title>Genome assembly of Chondromyces apiculatus DSM 436.</title>
        <authorList>
            <person name="Sharma G."/>
            <person name="Khatri I."/>
            <person name="Kaur C."/>
            <person name="Mayilraj S."/>
            <person name="Subramanian S."/>
        </authorList>
    </citation>
    <scope>NUCLEOTIDE SEQUENCE [LARGE SCALE GENOMIC DNA]</scope>
    <source>
        <strain evidence="8 9">DSM 436</strain>
    </source>
</reference>
<dbReference type="PROSITE" id="PS50011">
    <property type="entry name" value="PROTEIN_KINASE_DOM"/>
    <property type="match status" value="1"/>
</dbReference>
<dbReference type="Gene3D" id="1.10.510.10">
    <property type="entry name" value="Transferase(Phosphotransferase) domain 1"/>
    <property type="match status" value="1"/>
</dbReference>
<dbReference type="eggNOG" id="COG0515">
    <property type="taxonomic scope" value="Bacteria"/>
</dbReference>
<evidence type="ECO:0000256" key="1">
    <source>
        <dbReference type="ARBA" id="ARBA00012513"/>
    </source>
</evidence>